<proteinExistence type="inferred from homology"/>
<evidence type="ECO:0000256" key="11">
    <source>
        <dbReference type="RuleBase" id="RU003651"/>
    </source>
</evidence>
<keyword evidence="9" id="KW-0482">Metalloprotease</keyword>
<evidence type="ECO:0000256" key="4">
    <source>
        <dbReference type="ARBA" id="ARBA00022723"/>
    </source>
</evidence>
<dbReference type="SMART" id="SM00382">
    <property type="entry name" value="AAA"/>
    <property type="match status" value="1"/>
</dbReference>
<dbReference type="GO" id="GO:0046872">
    <property type="term" value="F:metal ion binding"/>
    <property type="evidence" value="ECO:0007669"/>
    <property type="project" value="UniProtKB-KW"/>
</dbReference>
<dbReference type="Gene3D" id="1.10.8.60">
    <property type="match status" value="1"/>
</dbReference>
<organism evidence="14 15">
    <name type="scientific">Syntrophomonas zehnderi OL-4</name>
    <dbReference type="NCBI Taxonomy" id="690567"/>
    <lineage>
        <taxon>Bacteria</taxon>
        <taxon>Bacillati</taxon>
        <taxon>Bacillota</taxon>
        <taxon>Clostridia</taxon>
        <taxon>Eubacteriales</taxon>
        <taxon>Syntrophomonadaceae</taxon>
        <taxon>Syntrophomonas</taxon>
    </lineage>
</organism>
<keyword evidence="4" id="KW-0479">Metal-binding</keyword>
<dbReference type="InterPro" id="IPR037219">
    <property type="entry name" value="Peptidase_M41-like"/>
</dbReference>
<dbReference type="Gene3D" id="3.40.50.300">
    <property type="entry name" value="P-loop containing nucleotide triphosphate hydrolases"/>
    <property type="match status" value="1"/>
</dbReference>
<dbReference type="PANTHER" id="PTHR23076">
    <property type="entry name" value="METALLOPROTEASE M41 FTSH"/>
    <property type="match status" value="1"/>
</dbReference>
<evidence type="ECO:0000313" key="14">
    <source>
        <dbReference type="EMBL" id="CFX76108.1"/>
    </source>
</evidence>
<dbReference type="InterPro" id="IPR000642">
    <property type="entry name" value="Peptidase_M41"/>
</dbReference>
<reference evidence="14 15" key="1">
    <citation type="submission" date="2015-03" db="EMBL/GenBank/DDBJ databases">
        <authorList>
            <person name="Murphy D."/>
        </authorList>
    </citation>
    <scope>NUCLEOTIDE SEQUENCE [LARGE SCALE GENOMIC DNA]</scope>
    <source>
        <strain evidence="14 15">OL-4</strain>
    </source>
</reference>
<comment type="cofactor">
    <cofactor evidence="1">
        <name>Zn(2+)</name>
        <dbReference type="ChEBI" id="CHEBI:29105"/>
    </cofactor>
</comment>
<accession>A0A0E4C8X8</accession>
<protein>
    <submittedName>
        <fullName evidence="14">Peptidase M41</fullName>
    </submittedName>
</protein>
<dbReference type="GO" id="GO:0004222">
    <property type="term" value="F:metalloendopeptidase activity"/>
    <property type="evidence" value="ECO:0007669"/>
    <property type="project" value="InterPro"/>
</dbReference>
<dbReference type="GO" id="GO:0005524">
    <property type="term" value="F:ATP binding"/>
    <property type="evidence" value="ECO:0007669"/>
    <property type="project" value="UniProtKB-KW"/>
</dbReference>
<evidence type="ECO:0000256" key="6">
    <source>
        <dbReference type="ARBA" id="ARBA00022801"/>
    </source>
</evidence>
<evidence type="ECO:0000256" key="10">
    <source>
        <dbReference type="ARBA" id="ARBA00023054"/>
    </source>
</evidence>
<dbReference type="EMBL" id="CGIH01000029">
    <property type="protein sequence ID" value="CFX76108.1"/>
    <property type="molecule type" value="Genomic_DNA"/>
</dbReference>
<dbReference type="RefSeq" id="WP_046497943.1">
    <property type="nucleotide sequence ID" value="NZ_CGIH01000029.1"/>
</dbReference>
<keyword evidence="15" id="KW-1185">Reference proteome</keyword>
<evidence type="ECO:0000256" key="5">
    <source>
        <dbReference type="ARBA" id="ARBA00022741"/>
    </source>
</evidence>
<keyword evidence="10" id="KW-0175">Coiled coil</keyword>
<comment type="similarity">
    <text evidence="2">In the C-terminal section; belongs to the peptidase M41 family.</text>
</comment>
<dbReference type="STRING" id="690567.1817"/>
<evidence type="ECO:0000256" key="7">
    <source>
        <dbReference type="ARBA" id="ARBA00022833"/>
    </source>
</evidence>
<dbReference type="GO" id="GO:0006508">
    <property type="term" value="P:proteolysis"/>
    <property type="evidence" value="ECO:0007669"/>
    <property type="project" value="UniProtKB-KW"/>
</dbReference>
<dbReference type="InterPro" id="IPR003960">
    <property type="entry name" value="ATPase_AAA_CS"/>
</dbReference>
<keyword evidence="6" id="KW-0378">Hydrolase</keyword>
<dbReference type="OrthoDB" id="9809379at2"/>
<evidence type="ECO:0000256" key="8">
    <source>
        <dbReference type="ARBA" id="ARBA00022840"/>
    </source>
</evidence>
<dbReference type="Gene3D" id="1.20.58.760">
    <property type="entry name" value="Peptidase M41"/>
    <property type="match status" value="1"/>
</dbReference>
<dbReference type="Proteomes" id="UP000045545">
    <property type="component" value="Unassembled WGS sequence"/>
</dbReference>
<dbReference type="Pfam" id="PF17862">
    <property type="entry name" value="AAA_lid_3"/>
    <property type="match status" value="1"/>
</dbReference>
<name>A0A0E4C8X8_9FIRM</name>
<feature type="domain" description="AAA+ ATPase" evidence="13">
    <location>
        <begin position="96"/>
        <end position="241"/>
    </location>
</feature>
<gene>
    <name evidence="14" type="ORF">1817</name>
</gene>
<dbReference type="FunFam" id="3.40.50.300:FF:001025">
    <property type="entry name" value="ATPase family, AAA domain-containing 2B"/>
    <property type="match status" value="1"/>
</dbReference>
<sequence length="495" mass="54465">MREILAGAAIAVLVFLGINGINVTPFIIVAILIGFMIYFMHGQGNIKIGSYGAGTSRPSSLNFEEIGGQDSAINELKEALQFILKPEAIDHMGIRPLKGILLVGPPGTGKTLLARAAANYTSSAFISASGSQFIEMYAGVGAKRIRQIFSDARNKAKKQNKKSAIIFIDELEVLGAKRGSHSGHMEYDQTLNQLLVEMDGIAQYENPRILLIGATNRADLLDPALMRPGRFDRQVAVELPDRFGRSKILAIHTRNKPLDKSVNLDEISRATFGFSGAHLESLANEAAIFAMREDSPTIQAQHFREAIDKVMLGEKADRRPSLNEMERVSVHESGHALVSELVETGSVASLTIVPRGKALGFMRKSPQDDQYLYTHEELECQIMITLAGALAEEIRFGSKSTGARNDFQQAWDIAQEMVSSGLSPLGVVSSDNLPPEVFYGECKRIIDGAEQKTSSLLTENQDLLYQLADLLIQEESLDRQRFKEIIYTFNHEQAV</sequence>
<dbReference type="InterPro" id="IPR027417">
    <property type="entry name" value="P-loop_NTPase"/>
</dbReference>
<evidence type="ECO:0000256" key="9">
    <source>
        <dbReference type="ARBA" id="ARBA00023049"/>
    </source>
</evidence>
<keyword evidence="12" id="KW-0812">Transmembrane</keyword>
<evidence type="ECO:0000256" key="12">
    <source>
        <dbReference type="SAM" id="Phobius"/>
    </source>
</evidence>
<comment type="similarity">
    <text evidence="11">Belongs to the AAA ATPase family.</text>
</comment>
<dbReference type="SUPFAM" id="SSF140990">
    <property type="entry name" value="FtsH protease domain-like"/>
    <property type="match status" value="1"/>
</dbReference>
<dbReference type="GO" id="GO:0004176">
    <property type="term" value="F:ATP-dependent peptidase activity"/>
    <property type="evidence" value="ECO:0007669"/>
    <property type="project" value="InterPro"/>
</dbReference>
<dbReference type="Pfam" id="PF01434">
    <property type="entry name" value="Peptidase_M41"/>
    <property type="match status" value="1"/>
</dbReference>
<dbReference type="PANTHER" id="PTHR23076:SF97">
    <property type="entry name" value="ATP-DEPENDENT ZINC METALLOPROTEASE YME1L1"/>
    <property type="match status" value="1"/>
</dbReference>
<keyword evidence="8 11" id="KW-0067">ATP-binding</keyword>
<dbReference type="InterPro" id="IPR041569">
    <property type="entry name" value="AAA_lid_3"/>
</dbReference>
<dbReference type="GO" id="GO:0016887">
    <property type="term" value="F:ATP hydrolysis activity"/>
    <property type="evidence" value="ECO:0007669"/>
    <property type="project" value="InterPro"/>
</dbReference>
<keyword evidence="12" id="KW-1133">Transmembrane helix</keyword>
<dbReference type="FunFam" id="1.10.8.60:FF:000001">
    <property type="entry name" value="ATP-dependent zinc metalloprotease FtsH"/>
    <property type="match status" value="1"/>
</dbReference>
<keyword evidence="12" id="KW-0472">Membrane</keyword>
<keyword evidence="5 11" id="KW-0547">Nucleotide-binding</keyword>
<dbReference type="AlphaFoldDB" id="A0A0E4C8X8"/>
<evidence type="ECO:0000256" key="3">
    <source>
        <dbReference type="ARBA" id="ARBA00022670"/>
    </source>
</evidence>
<dbReference type="InterPro" id="IPR003959">
    <property type="entry name" value="ATPase_AAA_core"/>
</dbReference>
<evidence type="ECO:0000259" key="13">
    <source>
        <dbReference type="SMART" id="SM00382"/>
    </source>
</evidence>
<dbReference type="SUPFAM" id="SSF52540">
    <property type="entry name" value="P-loop containing nucleoside triphosphate hydrolases"/>
    <property type="match status" value="1"/>
</dbReference>
<keyword evidence="7" id="KW-0862">Zinc</keyword>
<dbReference type="InterPro" id="IPR003593">
    <property type="entry name" value="AAA+_ATPase"/>
</dbReference>
<dbReference type="Pfam" id="PF00004">
    <property type="entry name" value="AAA"/>
    <property type="match status" value="1"/>
</dbReference>
<feature type="transmembrane region" description="Helical" evidence="12">
    <location>
        <begin position="6"/>
        <end position="39"/>
    </location>
</feature>
<keyword evidence="3" id="KW-0645">Protease</keyword>
<evidence type="ECO:0000256" key="1">
    <source>
        <dbReference type="ARBA" id="ARBA00001947"/>
    </source>
</evidence>
<evidence type="ECO:0000313" key="15">
    <source>
        <dbReference type="Proteomes" id="UP000045545"/>
    </source>
</evidence>
<dbReference type="PROSITE" id="PS00674">
    <property type="entry name" value="AAA"/>
    <property type="match status" value="1"/>
</dbReference>
<evidence type="ECO:0000256" key="2">
    <source>
        <dbReference type="ARBA" id="ARBA00010044"/>
    </source>
</evidence>